<accession>A0ACD1FWJ7</accession>
<protein>
    <submittedName>
        <fullName evidence="1">Uncharacterized protein</fullName>
    </submittedName>
</protein>
<keyword evidence="2" id="KW-1185">Reference proteome</keyword>
<sequence length="150" mass="16416">MDPRGDRKTQVEKATFNPLPSPLLPSPPPVLRPTDRQVGCPGPRSMEPMKKEQGEHGQTRAQGCSGSWSLVSCAAALFSPSPQSCGSSGLPAAIFFPLTAHQGPRLFSATVYLNSIRNYYNCISPERNGKENKTFKDAKVCGRGRKRKWI</sequence>
<reference evidence="1" key="1">
    <citation type="submission" date="2018-02" db="EMBL/GenBank/DDBJ databases">
        <title>The genomes of Aspergillus section Nigri reveals drivers in fungal speciation.</title>
        <authorList>
            <consortium name="DOE Joint Genome Institute"/>
            <person name="Vesth T.C."/>
            <person name="Nybo J."/>
            <person name="Theobald S."/>
            <person name="Brandl J."/>
            <person name="Frisvad J.C."/>
            <person name="Nielsen K.F."/>
            <person name="Lyhne E.K."/>
            <person name="Kogle M.E."/>
            <person name="Kuo A."/>
            <person name="Riley R."/>
            <person name="Clum A."/>
            <person name="Nolan M."/>
            <person name="Lipzen A."/>
            <person name="Salamov A."/>
            <person name="Henrissat B."/>
            <person name="Wiebenga A."/>
            <person name="De vries R.P."/>
            <person name="Grigoriev I.V."/>
            <person name="Mortensen U.H."/>
            <person name="Andersen M.R."/>
            <person name="Baker S.E."/>
        </authorList>
    </citation>
    <scope>NUCLEOTIDE SEQUENCE</scope>
    <source>
        <strain evidence="1">CBS 621.78</strain>
    </source>
</reference>
<evidence type="ECO:0000313" key="2">
    <source>
        <dbReference type="Proteomes" id="UP000249057"/>
    </source>
</evidence>
<name>A0ACD1FWJ7_9EURO</name>
<dbReference type="Proteomes" id="UP000249057">
    <property type="component" value="Unassembled WGS sequence"/>
</dbReference>
<dbReference type="EMBL" id="KZ825389">
    <property type="protein sequence ID" value="RAH41349.1"/>
    <property type="molecule type" value="Genomic_DNA"/>
</dbReference>
<organism evidence="1 2">
    <name type="scientific">Aspergillus brunneoviolaceus CBS 621.78</name>
    <dbReference type="NCBI Taxonomy" id="1450534"/>
    <lineage>
        <taxon>Eukaryota</taxon>
        <taxon>Fungi</taxon>
        <taxon>Dikarya</taxon>
        <taxon>Ascomycota</taxon>
        <taxon>Pezizomycotina</taxon>
        <taxon>Eurotiomycetes</taxon>
        <taxon>Eurotiomycetidae</taxon>
        <taxon>Eurotiales</taxon>
        <taxon>Aspergillaceae</taxon>
        <taxon>Aspergillus</taxon>
        <taxon>Aspergillus subgen. Circumdati</taxon>
    </lineage>
</organism>
<evidence type="ECO:0000313" key="1">
    <source>
        <dbReference type="EMBL" id="RAH41349.1"/>
    </source>
</evidence>
<proteinExistence type="predicted"/>
<gene>
    <name evidence="1" type="ORF">BO95DRAFT_271662</name>
</gene>